<protein>
    <recommendedName>
        <fullName evidence="8">HSF-type DNA-binding domain-containing protein</fullName>
    </recommendedName>
</protein>
<keyword evidence="4" id="KW-0804">Transcription</keyword>
<comment type="similarity">
    <text evidence="6">Belongs to the HSF family.</text>
</comment>
<evidence type="ECO:0000313" key="9">
    <source>
        <dbReference type="EMBL" id="VEU45024.1"/>
    </source>
</evidence>
<evidence type="ECO:0000256" key="2">
    <source>
        <dbReference type="ARBA" id="ARBA00023015"/>
    </source>
</evidence>
<dbReference type="GO" id="GO:0043565">
    <property type="term" value="F:sequence-specific DNA binding"/>
    <property type="evidence" value="ECO:0007669"/>
    <property type="project" value="InterPro"/>
</dbReference>
<dbReference type="GO" id="GO:0005634">
    <property type="term" value="C:nucleus"/>
    <property type="evidence" value="ECO:0007669"/>
    <property type="project" value="UniProtKB-SubCell"/>
</dbReference>
<organism evidence="9 10">
    <name type="scientific">Pseudo-nitzschia multistriata</name>
    <dbReference type="NCBI Taxonomy" id="183589"/>
    <lineage>
        <taxon>Eukaryota</taxon>
        <taxon>Sar</taxon>
        <taxon>Stramenopiles</taxon>
        <taxon>Ochrophyta</taxon>
        <taxon>Bacillariophyta</taxon>
        <taxon>Bacillariophyceae</taxon>
        <taxon>Bacillariophycidae</taxon>
        <taxon>Bacillariales</taxon>
        <taxon>Bacillariaceae</taxon>
        <taxon>Pseudo-nitzschia</taxon>
    </lineage>
</organism>
<dbReference type="PANTHER" id="PTHR10015:SF206">
    <property type="entry name" value="HSF-TYPE DNA-BINDING DOMAIN-CONTAINING PROTEIN"/>
    <property type="match status" value="1"/>
</dbReference>
<dbReference type="SUPFAM" id="SSF46785">
    <property type="entry name" value="Winged helix' DNA-binding domain"/>
    <property type="match status" value="1"/>
</dbReference>
<dbReference type="InterPro" id="IPR036388">
    <property type="entry name" value="WH-like_DNA-bd_sf"/>
</dbReference>
<sequence length="373" mass="42347">MCKPQTTGKLIPEENQKMDVRHNYSNRFVSKLFRIVDSDEPAACWVPGGKIFLILDVQKFSETVLPKYFRHNKFTSFVRQLNLYGFSKLRVRNPDALIPNNDNRNHEKRTQNLVCFHHRYFRADEPELLERIRRTPVQHTPIIAKPHFTSEEIEMESMQEQMRCMTERMESMSAEFETKLQRAKTDLEIDYLRRIRAIEVCYKELATTIMGTRQQLSPPPTSFLEGSPQQSRAVSAFPGTTAQGGIPPLLSKGTSSLLLTANNTAEGYFLEQRPTLLQILNKTRLGANQACKVGEIDAMRIATKRSKSSIGCNDSISSKSSNIDSSSATPRGQKAQDVQAREKGLSLAFVNKQKQKASSMAYMNALQLIKTLH</sequence>
<feature type="region of interest" description="Disordered" evidence="7">
    <location>
        <begin position="309"/>
        <end position="337"/>
    </location>
</feature>
<reference evidence="9 10" key="1">
    <citation type="submission" date="2019-01" db="EMBL/GenBank/DDBJ databases">
        <authorList>
            <person name="Ferrante I. M."/>
        </authorList>
    </citation>
    <scope>NUCLEOTIDE SEQUENCE [LARGE SCALE GENOMIC DNA]</scope>
    <source>
        <strain evidence="9 10">B856</strain>
    </source>
</reference>
<evidence type="ECO:0000259" key="8">
    <source>
        <dbReference type="SMART" id="SM00415"/>
    </source>
</evidence>
<evidence type="ECO:0000256" key="6">
    <source>
        <dbReference type="RuleBase" id="RU004020"/>
    </source>
</evidence>
<keyword evidence="2" id="KW-0805">Transcription regulation</keyword>
<comment type="subcellular location">
    <subcellularLocation>
        <location evidence="1">Nucleus</location>
    </subcellularLocation>
</comment>
<dbReference type="AlphaFoldDB" id="A0A448ZSQ7"/>
<evidence type="ECO:0000256" key="7">
    <source>
        <dbReference type="SAM" id="MobiDB-lite"/>
    </source>
</evidence>
<dbReference type="FunFam" id="1.10.10.10:FF:000027">
    <property type="entry name" value="Heat shock transcription factor 1"/>
    <property type="match status" value="1"/>
</dbReference>
<evidence type="ECO:0000256" key="3">
    <source>
        <dbReference type="ARBA" id="ARBA00023125"/>
    </source>
</evidence>
<dbReference type="PANTHER" id="PTHR10015">
    <property type="entry name" value="HEAT SHOCK TRANSCRIPTION FACTOR"/>
    <property type="match status" value="1"/>
</dbReference>
<name>A0A448ZSQ7_9STRA</name>
<gene>
    <name evidence="9" type="ORF">PSNMU_V1.4_AUG-EV-PASAV3_0120950</name>
</gene>
<evidence type="ECO:0000256" key="1">
    <source>
        <dbReference type="ARBA" id="ARBA00004123"/>
    </source>
</evidence>
<dbReference type="EMBL" id="CAACVS010000680">
    <property type="protein sequence ID" value="VEU45024.1"/>
    <property type="molecule type" value="Genomic_DNA"/>
</dbReference>
<dbReference type="InterPro" id="IPR036390">
    <property type="entry name" value="WH_DNA-bd_sf"/>
</dbReference>
<keyword evidence="3" id="KW-0238">DNA-binding</keyword>
<keyword evidence="5" id="KW-0539">Nucleus</keyword>
<dbReference type="InterPro" id="IPR000232">
    <property type="entry name" value="HSF_DNA-bd"/>
</dbReference>
<feature type="compositionally biased region" description="Low complexity" evidence="7">
    <location>
        <begin position="309"/>
        <end position="327"/>
    </location>
</feature>
<dbReference type="Pfam" id="PF00447">
    <property type="entry name" value="HSF_DNA-bind"/>
    <property type="match status" value="1"/>
</dbReference>
<evidence type="ECO:0000256" key="4">
    <source>
        <dbReference type="ARBA" id="ARBA00023163"/>
    </source>
</evidence>
<accession>A0A448ZSQ7</accession>
<proteinExistence type="inferred from homology"/>
<evidence type="ECO:0000313" key="10">
    <source>
        <dbReference type="Proteomes" id="UP000291116"/>
    </source>
</evidence>
<dbReference type="GO" id="GO:0003700">
    <property type="term" value="F:DNA-binding transcription factor activity"/>
    <property type="evidence" value="ECO:0007669"/>
    <property type="project" value="InterPro"/>
</dbReference>
<dbReference type="PRINTS" id="PR00056">
    <property type="entry name" value="HSFDOMAIN"/>
</dbReference>
<evidence type="ECO:0000256" key="5">
    <source>
        <dbReference type="ARBA" id="ARBA00023242"/>
    </source>
</evidence>
<feature type="domain" description="HSF-type DNA-binding" evidence="8">
    <location>
        <begin position="24"/>
        <end position="135"/>
    </location>
</feature>
<dbReference type="Gene3D" id="1.10.10.10">
    <property type="entry name" value="Winged helix-like DNA-binding domain superfamily/Winged helix DNA-binding domain"/>
    <property type="match status" value="1"/>
</dbReference>
<dbReference type="Proteomes" id="UP000291116">
    <property type="component" value="Unassembled WGS sequence"/>
</dbReference>
<dbReference type="SMART" id="SM00415">
    <property type="entry name" value="HSF"/>
    <property type="match status" value="1"/>
</dbReference>
<keyword evidence="10" id="KW-1185">Reference proteome</keyword>
<dbReference type="OrthoDB" id="46489at2759"/>